<protein>
    <submittedName>
        <fullName evidence="1">Uncharacterized protein</fullName>
    </submittedName>
</protein>
<keyword evidence="2" id="KW-1185">Reference proteome</keyword>
<sequence length="163" mass="18851">MDRTIALSGFEEPSHLQNDDRRPAVPLTFRCANHLLNLAWGDSKDAIPYLSHLLDTMHKWTVSFPSTIASEIGSKPHLVSPTRWIDEIHPIRWYCNHYQSFPSLSEAERVYFQALVYLERVLRPLDSLRAQLSKRTTKLGDLHKLTCTAIRMIRNEEQTLPAK</sequence>
<dbReference type="Proteomes" id="UP001281761">
    <property type="component" value="Unassembled WGS sequence"/>
</dbReference>
<reference evidence="1 2" key="1">
    <citation type="journal article" date="2022" name="bioRxiv">
        <title>Genomics of Preaxostyla Flagellates Illuminates Evolutionary Transitions and the Path Towards Mitochondrial Loss.</title>
        <authorList>
            <person name="Novak L.V.F."/>
            <person name="Treitli S.C."/>
            <person name="Pyrih J."/>
            <person name="Halakuc P."/>
            <person name="Pipaliya S.V."/>
            <person name="Vacek V."/>
            <person name="Brzon O."/>
            <person name="Soukal P."/>
            <person name="Eme L."/>
            <person name="Dacks J.B."/>
            <person name="Karnkowska A."/>
            <person name="Elias M."/>
            <person name="Hampl V."/>
        </authorList>
    </citation>
    <scope>NUCLEOTIDE SEQUENCE [LARGE SCALE GENOMIC DNA]</scope>
    <source>
        <strain evidence="1">NAU3</strain>
        <tissue evidence="1">Gut</tissue>
    </source>
</reference>
<evidence type="ECO:0000313" key="1">
    <source>
        <dbReference type="EMBL" id="KAK2945084.1"/>
    </source>
</evidence>
<dbReference type="InterPro" id="IPR012337">
    <property type="entry name" value="RNaseH-like_sf"/>
</dbReference>
<comment type="caution">
    <text evidence="1">The sequence shown here is derived from an EMBL/GenBank/DDBJ whole genome shotgun (WGS) entry which is preliminary data.</text>
</comment>
<dbReference type="SUPFAM" id="SSF53098">
    <property type="entry name" value="Ribonuclease H-like"/>
    <property type="match status" value="1"/>
</dbReference>
<gene>
    <name evidence="1" type="ORF">BLNAU_19982</name>
</gene>
<evidence type="ECO:0000313" key="2">
    <source>
        <dbReference type="Proteomes" id="UP001281761"/>
    </source>
</evidence>
<name>A0ABQ9X158_9EUKA</name>
<organism evidence="1 2">
    <name type="scientific">Blattamonas nauphoetae</name>
    <dbReference type="NCBI Taxonomy" id="2049346"/>
    <lineage>
        <taxon>Eukaryota</taxon>
        <taxon>Metamonada</taxon>
        <taxon>Preaxostyla</taxon>
        <taxon>Oxymonadida</taxon>
        <taxon>Blattamonas</taxon>
    </lineage>
</organism>
<dbReference type="EMBL" id="JARBJD010000273">
    <property type="protein sequence ID" value="KAK2945084.1"/>
    <property type="molecule type" value="Genomic_DNA"/>
</dbReference>
<proteinExistence type="predicted"/>
<accession>A0ABQ9X158</accession>